<dbReference type="AlphaFoldDB" id="A0A811YEP2"/>
<gene>
    <name evidence="1" type="ORF">NYPRO_LOCUS7090</name>
</gene>
<evidence type="ECO:0000313" key="2">
    <source>
        <dbReference type="Proteomes" id="UP000645828"/>
    </source>
</evidence>
<name>A0A811YEP2_NYCPR</name>
<comment type="caution">
    <text evidence="1">The sequence shown here is derived from an EMBL/GenBank/DDBJ whole genome shotgun (WGS) entry which is preliminary data.</text>
</comment>
<evidence type="ECO:0000313" key="1">
    <source>
        <dbReference type="EMBL" id="CAD7674295.1"/>
    </source>
</evidence>
<dbReference type="Proteomes" id="UP000645828">
    <property type="component" value="Unassembled WGS sequence"/>
</dbReference>
<reference evidence="1" key="1">
    <citation type="submission" date="2020-12" db="EMBL/GenBank/DDBJ databases">
        <authorList>
            <consortium name="Molecular Ecology Group"/>
        </authorList>
    </citation>
    <scope>NUCLEOTIDE SEQUENCE</scope>
    <source>
        <strain evidence="1">TBG_1078</strain>
    </source>
</reference>
<organism evidence="1 2">
    <name type="scientific">Nyctereutes procyonoides</name>
    <name type="common">Raccoon dog</name>
    <name type="synonym">Canis procyonoides</name>
    <dbReference type="NCBI Taxonomy" id="34880"/>
    <lineage>
        <taxon>Eukaryota</taxon>
        <taxon>Metazoa</taxon>
        <taxon>Chordata</taxon>
        <taxon>Craniata</taxon>
        <taxon>Vertebrata</taxon>
        <taxon>Euteleostomi</taxon>
        <taxon>Mammalia</taxon>
        <taxon>Eutheria</taxon>
        <taxon>Laurasiatheria</taxon>
        <taxon>Carnivora</taxon>
        <taxon>Caniformia</taxon>
        <taxon>Canidae</taxon>
        <taxon>Nyctereutes</taxon>
    </lineage>
</organism>
<proteinExistence type="predicted"/>
<dbReference type="EMBL" id="CAJHUB010000672">
    <property type="protein sequence ID" value="CAD7674295.1"/>
    <property type="molecule type" value="Genomic_DNA"/>
</dbReference>
<keyword evidence="2" id="KW-1185">Reference proteome</keyword>
<sequence>MTRAKERCSTEGTTLLTTLLWLLNSGEDDPQDLAKAVASEFEESLKDSPPTSMGSLPHFTFSSLDSFLIKKFMENISEEEQISIVKVASELVTAVHWAVENMRMKILKRKKPQVRKHNEAGINRRGSLVQLEYTCYFVDCEWAG</sequence>
<accession>A0A811YEP2</accession>
<protein>
    <submittedName>
        <fullName evidence="1">(raccoon dog) hypothetical protein</fullName>
    </submittedName>
</protein>